<dbReference type="PANTHER" id="PTHR32332:SF34">
    <property type="entry name" value="2-NITROPROPANE DIOXYGENASE FAMILY, PUTATIVE-RELATED"/>
    <property type="match status" value="1"/>
</dbReference>
<name>A0A3M2S1D0_9HYPO</name>
<dbReference type="OrthoDB" id="2349068at2759"/>
<dbReference type="SUPFAM" id="SSF51412">
    <property type="entry name" value="Inosine monophosphate dehydrogenase (IMPDH)"/>
    <property type="match status" value="1"/>
</dbReference>
<dbReference type="InterPro" id="IPR013785">
    <property type="entry name" value="Aldolase_TIM"/>
</dbReference>
<dbReference type="Proteomes" id="UP000277212">
    <property type="component" value="Unassembled WGS sequence"/>
</dbReference>
<dbReference type="Gene3D" id="3.20.20.70">
    <property type="entry name" value="Aldolase class I"/>
    <property type="match status" value="1"/>
</dbReference>
<accession>A0A3M2S1D0</accession>
<dbReference type="STRING" id="2010991.A0A3M2S1D0"/>
<evidence type="ECO:0000256" key="3">
    <source>
        <dbReference type="ARBA" id="ARBA00023002"/>
    </source>
</evidence>
<reference evidence="4 5" key="1">
    <citation type="submission" date="2017-06" db="EMBL/GenBank/DDBJ databases">
        <title>Comparative genomic analysis of Ambrosia Fusariam Clade fungi.</title>
        <authorList>
            <person name="Stajich J.E."/>
            <person name="Carrillo J."/>
            <person name="Kijimoto T."/>
            <person name="Eskalen A."/>
            <person name="O'Donnell K."/>
            <person name="Kasson M."/>
        </authorList>
    </citation>
    <scope>NUCLEOTIDE SEQUENCE [LARGE SCALE GENOMIC DNA]</scope>
    <source>
        <strain evidence="4">UCR3666</strain>
    </source>
</reference>
<dbReference type="CDD" id="cd04730">
    <property type="entry name" value="NPD_like"/>
    <property type="match status" value="1"/>
</dbReference>
<organism evidence="4 5">
    <name type="scientific">Fusarium kuroshium</name>
    <dbReference type="NCBI Taxonomy" id="2010991"/>
    <lineage>
        <taxon>Eukaryota</taxon>
        <taxon>Fungi</taxon>
        <taxon>Dikarya</taxon>
        <taxon>Ascomycota</taxon>
        <taxon>Pezizomycotina</taxon>
        <taxon>Sordariomycetes</taxon>
        <taxon>Hypocreomycetidae</taxon>
        <taxon>Hypocreales</taxon>
        <taxon>Nectriaceae</taxon>
        <taxon>Fusarium</taxon>
        <taxon>Fusarium solani species complex</taxon>
    </lineage>
</organism>
<evidence type="ECO:0000256" key="2">
    <source>
        <dbReference type="ARBA" id="ARBA00022643"/>
    </source>
</evidence>
<keyword evidence="5" id="KW-1185">Reference proteome</keyword>
<keyword evidence="2" id="KW-0288">FMN</keyword>
<gene>
    <name evidence="4" type="ORF">CDV36_009033</name>
</gene>
<proteinExistence type="predicted"/>
<dbReference type="AlphaFoldDB" id="A0A3M2S1D0"/>
<dbReference type="Pfam" id="PF03060">
    <property type="entry name" value="NMO"/>
    <property type="match status" value="1"/>
</dbReference>
<evidence type="ECO:0000313" key="5">
    <source>
        <dbReference type="Proteomes" id="UP000277212"/>
    </source>
</evidence>
<dbReference type="EMBL" id="NKUJ01000171">
    <property type="protein sequence ID" value="RMJ11308.1"/>
    <property type="molecule type" value="Genomic_DNA"/>
</dbReference>
<evidence type="ECO:0000313" key="4">
    <source>
        <dbReference type="EMBL" id="RMJ11308.1"/>
    </source>
</evidence>
<dbReference type="PANTHER" id="PTHR32332">
    <property type="entry name" value="2-NITROPROPANE DIOXYGENASE"/>
    <property type="match status" value="1"/>
</dbReference>
<keyword evidence="1" id="KW-0285">Flavoprotein</keyword>
<protein>
    <submittedName>
        <fullName evidence="4">Uncharacterized protein</fullName>
    </submittedName>
</protein>
<evidence type="ECO:0000256" key="1">
    <source>
        <dbReference type="ARBA" id="ARBA00022630"/>
    </source>
</evidence>
<comment type="caution">
    <text evidence="4">The sequence shown here is derived from an EMBL/GenBank/DDBJ whole genome shotgun (WGS) entry which is preliminary data.</text>
</comment>
<keyword evidence="3" id="KW-0560">Oxidoreductase</keyword>
<dbReference type="GO" id="GO:0018580">
    <property type="term" value="F:nitronate monooxygenase activity"/>
    <property type="evidence" value="ECO:0007669"/>
    <property type="project" value="InterPro"/>
</dbReference>
<sequence>MSVTRAVLATDRARLAHLFPWVTLPFIVGAPMRVMSGPDLALAISKAGGLGFIGPGAKPEDTAKDLITVKELLKNAPPNTLPPSFPSQDVLPVGVGFQLWNGDLNSAVQAVKQHRPCVAWLFAPRRGQEELDEWATRLREASPGIQIWTQIGTIKESIEAANSDNRPDVLVIQGAEAGGHGRANDGLGIMALFPEIADRIKDSGITLVAAGGIADGRGVAAALALGAAGVAMGTRFLAATETRINKGYQREVVRAADGAQCTTRTMLYNRLRGTIGWPEEYSPRGIVNQSWRDHQEGVAFDEIKLRHDEAAAKAGEKGWGPEGRLATYAGAAVGLVHEVDDAGALIQRIQCETRDIVRRLAEEAV</sequence>
<dbReference type="InterPro" id="IPR004136">
    <property type="entry name" value="NMO"/>
</dbReference>